<dbReference type="InterPro" id="IPR036291">
    <property type="entry name" value="NAD(P)-bd_dom_sf"/>
</dbReference>
<dbReference type="FunFam" id="3.40.50.720:FF:000049">
    <property type="entry name" value="Alanine dehydrogenase"/>
    <property type="match status" value="1"/>
</dbReference>
<keyword evidence="4 6" id="KW-0560">Oxidoreductase</keyword>
<evidence type="ECO:0000256" key="3">
    <source>
        <dbReference type="ARBA" id="ARBA00012897"/>
    </source>
</evidence>
<dbReference type="Gene3D" id="3.40.50.720">
    <property type="entry name" value="NAD(P)-binding Rossmann-like Domain"/>
    <property type="match status" value="2"/>
</dbReference>
<feature type="domain" description="Alanine dehydrogenase/pyridine nucleotide transhydrogenase N-terminal" evidence="11">
    <location>
        <begin position="23"/>
        <end position="155"/>
    </location>
</feature>
<dbReference type="Pfam" id="PF01262">
    <property type="entry name" value="AlaDh_PNT_C"/>
    <property type="match status" value="1"/>
</dbReference>
<evidence type="ECO:0000256" key="7">
    <source>
        <dbReference type="PIRSR" id="PIRSR000183-1"/>
    </source>
</evidence>
<evidence type="ECO:0000313" key="13">
    <source>
        <dbReference type="Proteomes" id="UP000192940"/>
    </source>
</evidence>
<feature type="binding site" evidence="9">
    <location>
        <position position="152"/>
    </location>
    <ligand>
        <name>NAD(+)</name>
        <dbReference type="ChEBI" id="CHEBI:57540"/>
    </ligand>
</feature>
<feature type="binding site" evidence="9">
    <location>
        <begin position="317"/>
        <end position="320"/>
    </location>
    <ligand>
        <name>NAD(+)</name>
        <dbReference type="ChEBI" id="CHEBI:57540"/>
    </ligand>
</feature>
<dbReference type="EMBL" id="LT840184">
    <property type="protein sequence ID" value="SMF89652.1"/>
    <property type="molecule type" value="Genomic_DNA"/>
</dbReference>
<dbReference type="GO" id="GO:0005886">
    <property type="term" value="C:plasma membrane"/>
    <property type="evidence" value="ECO:0007669"/>
    <property type="project" value="TreeGrafter"/>
</dbReference>
<keyword evidence="9" id="KW-0547">Nucleotide-binding</keyword>
<dbReference type="PIRSF" id="PIRSF000183">
    <property type="entry name" value="Alanine_dh"/>
    <property type="match status" value="1"/>
</dbReference>
<feature type="binding site" evidence="9">
    <location>
        <position position="216"/>
    </location>
    <ligand>
        <name>NAD(+)</name>
        <dbReference type="ChEBI" id="CHEBI:57540"/>
    </ligand>
</feature>
<evidence type="ECO:0000256" key="5">
    <source>
        <dbReference type="ARBA" id="ARBA00023027"/>
    </source>
</evidence>
<keyword evidence="5 6" id="KW-0520">NAD</keyword>
<evidence type="ECO:0000313" key="12">
    <source>
        <dbReference type="EMBL" id="SMF89652.1"/>
    </source>
</evidence>
<feature type="binding site" evidence="9">
    <location>
        <begin position="285"/>
        <end position="288"/>
    </location>
    <ligand>
        <name>NAD(+)</name>
        <dbReference type="ChEBI" id="CHEBI:57540"/>
    </ligand>
</feature>
<dbReference type="SUPFAM" id="SSF51735">
    <property type="entry name" value="NAD(P)-binding Rossmann-fold domains"/>
    <property type="match status" value="1"/>
</dbReference>
<evidence type="ECO:0000259" key="10">
    <source>
        <dbReference type="SMART" id="SM01002"/>
    </source>
</evidence>
<protein>
    <recommendedName>
        <fullName evidence="3 6">Alanine dehydrogenase</fullName>
        <ecNumber evidence="3 6">1.4.1.1</ecNumber>
    </recommendedName>
</protein>
<dbReference type="SMART" id="SM01003">
    <property type="entry name" value="AlaDh_PNT_N"/>
    <property type="match status" value="1"/>
</dbReference>
<dbReference type="SMART" id="SM01002">
    <property type="entry name" value="AlaDh_PNT_C"/>
    <property type="match status" value="1"/>
</dbReference>
<dbReference type="GO" id="GO:0042853">
    <property type="term" value="P:L-alanine catabolic process"/>
    <property type="evidence" value="ECO:0007669"/>
    <property type="project" value="UniProtKB-UniPathway"/>
</dbReference>
<dbReference type="STRING" id="1313296.SAMN05661091_4729"/>
<feature type="binding site" evidence="8">
    <location>
        <position position="93"/>
    </location>
    <ligand>
        <name>substrate</name>
    </ligand>
</feature>
<reference evidence="12 13" key="1">
    <citation type="submission" date="2017-04" db="EMBL/GenBank/DDBJ databases">
        <authorList>
            <person name="Afonso C.L."/>
            <person name="Miller P.J."/>
            <person name="Scott M.A."/>
            <person name="Spackman E."/>
            <person name="Goraichik I."/>
            <person name="Dimitrov K.M."/>
            <person name="Suarez D.L."/>
            <person name="Swayne D.E."/>
        </authorList>
    </citation>
    <scope>NUCLEOTIDE SEQUENCE [LARGE SCALE GENOMIC DNA]</scope>
    <source>
        <strain evidence="12 13">N3/975</strain>
    </source>
</reference>
<feature type="binding site" evidence="9">
    <location>
        <position position="238"/>
    </location>
    <ligand>
        <name>NAD(+)</name>
        <dbReference type="ChEBI" id="CHEBI:57540"/>
    </ligand>
</feature>
<evidence type="ECO:0000256" key="2">
    <source>
        <dbReference type="ARBA" id="ARBA00005689"/>
    </source>
</evidence>
<comment type="similarity">
    <text evidence="2 6">Belongs to the AlaDH/PNT family.</text>
</comment>
<evidence type="ECO:0000256" key="6">
    <source>
        <dbReference type="PIRNR" id="PIRNR000183"/>
    </source>
</evidence>
<dbReference type="Proteomes" id="UP000192940">
    <property type="component" value="Chromosome I"/>
</dbReference>
<name>A0A1X7HP39_9BACL</name>
<dbReference type="InterPro" id="IPR008143">
    <property type="entry name" value="Ala_DH/PNT_CS2"/>
</dbReference>
<dbReference type="GO" id="GO:0000286">
    <property type="term" value="F:alanine dehydrogenase activity"/>
    <property type="evidence" value="ECO:0007669"/>
    <property type="project" value="UniProtKB-UniRule"/>
</dbReference>
<dbReference type="AlphaFoldDB" id="A0A1X7HP39"/>
<dbReference type="CDD" id="cd05305">
    <property type="entry name" value="L-AlaDH"/>
    <property type="match status" value="1"/>
</dbReference>
<sequence>MGNMLFKNVKLLRYGVLKAMIIGVPKEIKNNEHRVGMTPGTVISYKNAGHEVWVEAGAGTGIGFTDDDYISSGARIVSDAKEAWAADMVVKVKEPLPEEYVYFREGQILYTYLHLAPEAELTKALIDSKVTAIAYETIQLDDGSLPLLTPMSEVAGRMCIQIGAHFLEKAHGGKGVLLSGVPGVAPGKVAVIGGGIVGTNAARIALGMGAEVSILDINPNRLRQLDDQFQGRIKTIMSDSFHIAETVKEADLVVGAVLIPGARAPQLVTEEMVKQMSPGSVIVDVAIDQGGSIETIDRITTHDNPTYEKFGVIHYAVANMPGAVARTSTIALTNATTPFGLRIANQGVRQASATSRALAKGINVIGGKVTYQAVAEAHGYVHTNIDDYWAGLGVVN</sequence>
<comment type="catalytic activity">
    <reaction evidence="6">
        <text>L-alanine + NAD(+) + H2O = pyruvate + NH4(+) + NADH + H(+)</text>
        <dbReference type="Rhea" id="RHEA:18405"/>
        <dbReference type="ChEBI" id="CHEBI:15361"/>
        <dbReference type="ChEBI" id="CHEBI:15377"/>
        <dbReference type="ChEBI" id="CHEBI:15378"/>
        <dbReference type="ChEBI" id="CHEBI:28938"/>
        <dbReference type="ChEBI" id="CHEBI:57540"/>
        <dbReference type="ChEBI" id="CHEBI:57945"/>
        <dbReference type="ChEBI" id="CHEBI:57972"/>
        <dbReference type="EC" id="1.4.1.1"/>
    </reaction>
</comment>
<dbReference type="PANTHER" id="PTHR42795">
    <property type="entry name" value="ALANINE DEHYDROGENASE"/>
    <property type="match status" value="1"/>
</dbReference>
<feature type="binding site" evidence="9">
    <location>
        <begin position="257"/>
        <end position="258"/>
    </location>
    <ligand>
        <name>NAD(+)</name>
        <dbReference type="ChEBI" id="CHEBI:57540"/>
    </ligand>
</feature>
<evidence type="ECO:0000259" key="11">
    <source>
        <dbReference type="SMART" id="SM01003"/>
    </source>
</evidence>
<dbReference type="EC" id="1.4.1.1" evidence="3 6"/>
<dbReference type="InterPro" id="IPR007886">
    <property type="entry name" value="AlaDH/PNT_N"/>
</dbReference>
<accession>A0A1X7HP39</accession>
<dbReference type="InterPro" id="IPR007698">
    <property type="entry name" value="AlaDH/PNT_NAD(H)-bd"/>
</dbReference>
<organism evidence="12 13">
    <name type="scientific">Paenibacillus uliginis N3/975</name>
    <dbReference type="NCBI Taxonomy" id="1313296"/>
    <lineage>
        <taxon>Bacteria</taxon>
        <taxon>Bacillati</taxon>
        <taxon>Bacillota</taxon>
        <taxon>Bacilli</taxon>
        <taxon>Bacillales</taxon>
        <taxon>Paenibacillaceae</taxon>
        <taxon>Paenibacillus</taxon>
    </lineage>
</organism>
<evidence type="ECO:0000256" key="8">
    <source>
        <dbReference type="PIRSR" id="PIRSR000183-2"/>
    </source>
</evidence>
<evidence type="ECO:0000256" key="1">
    <source>
        <dbReference type="ARBA" id="ARBA00005206"/>
    </source>
</evidence>
<dbReference type="SUPFAM" id="SSF52283">
    <property type="entry name" value="Formate/glycerate dehydrogenase catalytic domain-like"/>
    <property type="match status" value="1"/>
</dbReference>
<feature type="active site" description="Proton donor/acceptor" evidence="7">
    <location>
        <position position="114"/>
    </location>
</feature>
<dbReference type="PROSITE" id="PS00837">
    <property type="entry name" value="ALADH_PNT_2"/>
    <property type="match status" value="1"/>
</dbReference>
<feature type="active site" description="Proton donor/acceptor" evidence="7">
    <location>
        <position position="288"/>
    </location>
</feature>
<dbReference type="GO" id="GO:0000166">
    <property type="term" value="F:nucleotide binding"/>
    <property type="evidence" value="ECO:0007669"/>
    <property type="project" value="UniProtKB-KW"/>
</dbReference>
<proteinExistence type="inferred from homology"/>
<evidence type="ECO:0000256" key="9">
    <source>
        <dbReference type="PIRSR" id="PIRSR000183-3"/>
    </source>
</evidence>
<dbReference type="NCBIfam" id="TIGR00518">
    <property type="entry name" value="alaDH"/>
    <property type="match status" value="1"/>
</dbReference>
<evidence type="ECO:0000256" key="4">
    <source>
        <dbReference type="ARBA" id="ARBA00023002"/>
    </source>
</evidence>
<feature type="binding site" evidence="8">
    <location>
        <position position="34"/>
    </location>
    <ligand>
        <name>substrate</name>
    </ligand>
</feature>
<feature type="binding site" evidence="9">
    <location>
        <position position="221"/>
    </location>
    <ligand>
        <name>NAD(+)</name>
        <dbReference type="ChEBI" id="CHEBI:57540"/>
    </ligand>
</feature>
<feature type="domain" description="Alanine dehydrogenase/pyridine nucleotide transhydrogenase NAD(H)-binding" evidence="10">
    <location>
        <begin position="167"/>
        <end position="316"/>
    </location>
</feature>
<dbReference type="Pfam" id="PF05222">
    <property type="entry name" value="AlaDh_PNT_N"/>
    <property type="match status" value="1"/>
</dbReference>
<dbReference type="InterPro" id="IPR008141">
    <property type="entry name" value="Ala_DH"/>
</dbReference>
<keyword evidence="13" id="KW-1185">Reference proteome</keyword>
<gene>
    <name evidence="12" type="ORF">SAMN05661091_4729</name>
</gene>
<dbReference type="PANTHER" id="PTHR42795:SF1">
    <property type="entry name" value="ALANINE DEHYDROGENASE"/>
    <property type="match status" value="1"/>
</dbReference>
<comment type="pathway">
    <text evidence="1">Amino-acid degradation; L-alanine degradation via dehydrogenase pathway; NH(3) and pyruvate from L-alanine: step 1/1.</text>
</comment>
<dbReference type="UniPathway" id="UPA00527">
    <property type="reaction ID" value="UER00585"/>
</dbReference>
<feature type="binding site" evidence="9">
    <location>
        <position position="298"/>
    </location>
    <ligand>
        <name>NAD(+)</name>
        <dbReference type="ChEBI" id="CHEBI:57540"/>
    </ligand>
</feature>